<organism evidence="1">
    <name type="scientific">uncultured Caudovirales phage</name>
    <dbReference type="NCBI Taxonomy" id="2100421"/>
    <lineage>
        <taxon>Viruses</taxon>
        <taxon>Duplodnaviria</taxon>
        <taxon>Heunggongvirae</taxon>
        <taxon>Uroviricota</taxon>
        <taxon>Caudoviricetes</taxon>
        <taxon>Peduoviridae</taxon>
        <taxon>Maltschvirus</taxon>
        <taxon>Maltschvirus maltsch</taxon>
    </lineage>
</organism>
<protein>
    <submittedName>
        <fullName evidence="1">Uncharacterized protein</fullName>
    </submittedName>
</protein>
<name>A0A6J5M0C6_9CAUD</name>
<evidence type="ECO:0000313" key="1">
    <source>
        <dbReference type="EMBL" id="CAB4138556.1"/>
    </source>
</evidence>
<sequence>MEIKINNMEKQQTAVEWLFTMLNNPNSDQEFAKKLLHKAKEMEKEQIIDAWEDGQDSFSSRTAEKYYKETFKN</sequence>
<accession>A0A6J5M0C6</accession>
<proteinExistence type="predicted"/>
<gene>
    <name evidence="1" type="ORF">UFOVP331_116</name>
</gene>
<reference evidence="1" key="1">
    <citation type="submission" date="2020-04" db="EMBL/GenBank/DDBJ databases">
        <authorList>
            <person name="Chiriac C."/>
            <person name="Salcher M."/>
            <person name="Ghai R."/>
            <person name="Kavagutti S V."/>
        </authorList>
    </citation>
    <scope>NUCLEOTIDE SEQUENCE</scope>
</reference>
<dbReference type="EMBL" id="LR796345">
    <property type="protein sequence ID" value="CAB4138556.1"/>
    <property type="molecule type" value="Genomic_DNA"/>
</dbReference>